<feature type="domain" description="Cytochrome c assembly protein" evidence="2">
    <location>
        <begin position="46"/>
        <end position="259"/>
    </location>
</feature>
<keyword evidence="4" id="KW-1185">Reference proteome</keyword>
<feature type="transmembrane region" description="Helical" evidence="1">
    <location>
        <begin position="240"/>
        <end position="261"/>
    </location>
</feature>
<keyword evidence="1" id="KW-1133">Transmembrane helix</keyword>
<proteinExistence type="predicted"/>
<comment type="caution">
    <text evidence="3">The sequence shown here is derived from an EMBL/GenBank/DDBJ whole genome shotgun (WGS) entry which is preliminary data.</text>
</comment>
<evidence type="ECO:0000256" key="1">
    <source>
        <dbReference type="SAM" id="Phobius"/>
    </source>
</evidence>
<evidence type="ECO:0000313" key="3">
    <source>
        <dbReference type="EMBL" id="MCK7595420.1"/>
    </source>
</evidence>
<dbReference type="RefSeq" id="WP_248211365.1">
    <property type="nucleotide sequence ID" value="NZ_JALNMH010000018.1"/>
</dbReference>
<feature type="transmembrane region" description="Helical" evidence="1">
    <location>
        <begin position="60"/>
        <end position="82"/>
    </location>
</feature>
<sequence>MTLLLPAIAAIALYGLASWRLGRAAPEHSAALPLGLGLLAVLLHAAVHALDAYRSQSLPLHFFSALSWVALGMAALSTGVAWNRRFEALGSLVYPLAALALLAFILLPSARAPDVLDWPLRLHALLALLAYATLAVTAALAVLLAGQEHLLRRRRLDHPLLQLLPPLTELEALMFRTLAAGFLLLTLALTIGAVFVEDLFAQHLVHKTVLSVLSWTVFGALLFGRMRWGWRGRRAVRLTLAAMALLLLAFFGSKFVLELVLGRGA</sequence>
<dbReference type="InterPro" id="IPR052372">
    <property type="entry name" value="YpjD/HemX"/>
</dbReference>
<feature type="transmembrane region" description="Helical" evidence="1">
    <location>
        <begin position="88"/>
        <end position="110"/>
    </location>
</feature>
<protein>
    <submittedName>
        <fullName evidence="3">Cytochrome c biogenesis protein CcsA</fullName>
    </submittedName>
</protein>
<feature type="transmembrane region" description="Helical" evidence="1">
    <location>
        <begin position="34"/>
        <end position="53"/>
    </location>
</feature>
<keyword evidence="1" id="KW-0812">Transmembrane</keyword>
<dbReference type="PANTHER" id="PTHR38034">
    <property type="entry name" value="INNER MEMBRANE PROTEIN YPJD"/>
    <property type="match status" value="1"/>
</dbReference>
<feature type="transmembrane region" description="Helical" evidence="1">
    <location>
        <begin position="208"/>
        <end position="228"/>
    </location>
</feature>
<evidence type="ECO:0000313" key="4">
    <source>
        <dbReference type="Proteomes" id="UP001431449"/>
    </source>
</evidence>
<reference evidence="3" key="1">
    <citation type="submission" date="2022-04" db="EMBL/GenBank/DDBJ databases">
        <title>Lysobacter sp. CAU 1642 isolated from sea sand.</title>
        <authorList>
            <person name="Kim W."/>
        </authorList>
    </citation>
    <scope>NUCLEOTIDE SEQUENCE</scope>
    <source>
        <strain evidence="3">CAU 1642</strain>
    </source>
</reference>
<dbReference type="PANTHER" id="PTHR38034:SF1">
    <property type="entry name" value="INNER MEMBRANE PROTEIN YPJD"/>
    <property type="match status" value="1"/>
</dbReference>
<organism evidence="3 4">
    <name type="scientific">Pseudomarimonas salicorniae</name>
    <dbReference type="NCBI Taxonomy" id="2933270"/>
    <lineage>
        <taxon>Bacteria</taxon>
        <taxon>Pseudomonadati</taxon>
        <taxon>Pseudomonadota</taxon>
        <taxon>Gammaproteobacteria</taxon>
        <taxon>Lysobacterales</taxon>
        <taxon>Lysobacteraceae</taxon>
        <taxon>Pseudomarimonas</taxon>
    </lineage>
</organism>
<gene>
    <name evidence="3" type="primary">ccsA</name>
    <name evidence="3" type="ORF">M0G41_17305</name>
</gene>
<feature type="transmembrane region" description="Helical" evidence="1">
    <location>
        <begin position="173"/>
        <end position="196"/>
    </location>
</feature>
<dbReference type="Proteomes" id="UP001431449">
    <property type="component" value="Unassembled WGS sequence"/>
</dbReference>
<name>A0ABT0GLN6_9GAMM</name>
<keyword evidence="1" id="KW-0472">Membrane</keyword>
<dbReference type="Pfam" id="PF01578">
    <property type="entry name" value="Cytochrom_C_asm"/>
    <property type="match status" value="1"/>
</dbReference>
<dbReference type="EMBL" id="JALNMH010000018">
    <property type="protein sequence ID" value="MCK7595420.1"/>
    <property type="molecule type" value="Genomic_DNA"/>
</dbReference>
<accession>A0ABT0GLN6</accession>
<evidence type="ECO:0000259" key="2">
    <source>
        <dbReference type="Pfam" id="PF01578"/>
    </source>
</evidence>
<feature type="transmembrane region" description="Helical" evidence="1">
    <location>
        <begin position="122"/>
        <end position="146"/>
    </location>
</feature>
<dbReference type="InterPro" id="IPR002541">
    <property type="entry name" value="Cyt_c_assembly"/>
</dbReference>